<dbReference type="SUPFAM" id="SSF53822">
    <property type="entry name" value="Periplasmic binding protein-like I"/>
    <property type="match status" value="1"/>
</dbReference>
<dbReference type="PANTHER" id="PTHR30146:SF148">
    <property type="entry name" value="HTH-TYPE TRANSCRIPTIONAL REPRESSOR PURR-RELATED"/>
    <property type="match status" value="1"/>
</dbReference>
<accession>A0A1G7KDW9</accession>
<dbReference type="STRING" id="366584.SAMN05216377_104316"/>
<keyword evidence="4" id="KW-0804">Transcription</keyword>
<reference evidence="6 7" key="1">
    <citation type="submission" date="2016-10" db="EMBL/GenBank/DDBJ databases">
        <authorList>
            <person name="de Groot N.N."/>
        </authorList>
    </citation>
    <scope>NUCLEOTIDE SEQUENCE [LARGE SCALE GENOMIC DNA]</scope>
    <source>
        <strain evidence="6 7">CGMCC 4.3143</strain>
    </source>
</reference>
<evidence type="ECO:0000313" key="7">
    <source>
        <dbReference type="Proteomes" id="UP000198967"/>
    </source>
</evidence>
<organism evidence="6 7">
    <name type="scientific">Pseudonocardia oroxyli</name>
    <dbReference type="NCBI Taxonomy" id="366584"/>
    <lineage>
        <taxon>Bacteria</taxon>
        <taxon>Bacillati</taxon>
        <taxon>Actinomycetota</taxon>
        <taxon>Actinomycetes</taxon>
        <taxon>Pseudonocardiales</taxon>
        <taxon>Pseudonocardiaceae</taxon>
        <taxon>Pseudonocardia</taxon>
    </lineage>
</organism>
<dbReference type="Pfam" id="PF00356">
    <property type="entry name" value="LacI"/>
    <property type="match status" value="1"/>
</dbReference>
<feature type="domain" description="HTH lacI-type" evidence="5">
    <location>
        <begin position="2"/>
        <end position="56"/>
    </location>
</feature>
<dbReference type="InterPro" id="IPR000843">
    <property type="entry name" value="HTH_LacI"/>
</dbReference>
<dbReference type="Proteomes" id="UP000198967">
    <property type="component" value="Unassembled WGS sequence"/>
</dbReference>
<dbReference type="CDD" id="cd06267">
    <property type="entry name" value="PBP1_LacI_sugar_binding-like"/>
    <property type="match status" value="1"/>
</dbReference>
<evidence type="ECO:0000256" key="4">
    <source>
        <dbReference type="ARBA" id="ARBA00023163"/>
    </source>
</evidence>
<dbReference type="AlphaFoldDB" id="A0A1G7KDW9"/>
<evidence type="ECO:0000313" key="6">
    <source>
        <dbReference type="EMBL" id="SDF35271.1"/>
    </source>
</evidence>
<keyword evidence="2" id="KW-0805">Transcription regulation</keyword>
<dbReference type="PROSITE" id="PS50932">
    <property type="entry name" value="HTH_LACI_2"/>
    <property type="match status" value="1"/>
</dbReference>
<dbReference type="CDD" id="cd01392">
    <property type="entry name" value="HTH_LacI"/>
    <property type="match status" value="1"/>
</dbReference>
<name>A0A1G7KDW9_PSEOR</name>
<dbReference type="EMBL" id="FNBE01000004">
    <property type="protein sequence ID" value="SDF35271.1"/>
    <property type="molecule type" value="Genomic_DNA"/>
</dbReference>
<dbReference type="Gene3D" id="3.40.50.2300">
    <property type="match status" value="2"/>
</dbReference>
<dbReference type="GO" id="GO:0000976">
    <property type="term" value="F:transcription cis-regulatory region binding"/>
    <property type="evidence" value="ECO:0007669"/>
    <property type="project" value="TreeGrafter"/>
</dbReference>
<dbReference type="PRINTS" id="PR00036">
    <property type="entry name" value="HTHLACI"/>
</dbReference>
<keyword evidence="1" id="KW-0678">Repressor</keyword>
<evidence type="ECO:0000259" key="5">
    <source>
        <dbReference type="PROSITE" id="PS50932"/>
    </source>
</evidence>
<dbReference type="OrthoDB" id="3595338at2"/>
<evidence type="ECO:0000256" key="3">
    <source>
        <dbReference type="ARBA" id="ARBA00023125"/>
    </source>
</evidence>
<dbReference type="InterPro" id="IPR046335">
    <property type="entry name" value="LacI/GalR-like_sensor"/>
</dbReference>
<dbReference type="InterPro" id="IPR010982">
    <property type="entry name" value="Lambda_DNA-bd_dom_sf"/>
</dbReference>
<sequence length="333" mass="35596">MATMADVARLAGVSIATVSHVLNGTRTVRPETRALVLDAVRAADYTPNTVAQALATARTTTIGLALSAISNPFLGELIHAIEAEAARQGYTLLLVDPHEDPEYEEVVIRRLQGRRVDGVLFAPSARPGAALAHLTSRGVPTVLVDRLIDDRMDQVGSENVEAVAGLVTHLAGAGHERIALVAGHPGLQTTLERVEGYRLGLRRAGLSVELRVDGHSAEEPARVATHALLARADPPTAVITANNSMTIGAMQAFREAGLRVPEDVALACFDDFPWADLFAPRLTAVAQPFAEIGREAVRLLLRRMADPAAPPQTLRLPPRFVHRDSCGCATRAR</sequence>
<keyword evidence="7" id="KW-1185">Reference proteome</keyword>
<evidence type="ECO:0000256" key="1">
    <source>
        <dbReference type="ARBA" id="ARBA00022491"/>
    </source>
</evidence>
<dbReference type="SMART" id="SM00354">
    <property type="entry name" value="HTH_LACI"/>
    <property type="match status" value="1"/>
</dbReference>
<dbReference type="SUPFAM" id="SSF47413">
    <property type="entry name" value="lambda repressor-like DNA-binding domains"/>
    <property type="match status" value="1"/>
</dbReference>
<evidence type="ECO:0000256" key="2">
    <source>
        <dbReference type="ARBA" id="ARBA00023015"/>
    </source>
</evidence>
<proteinExistence type="predicted"/>
<dbReference type="RefSeq" id="WP_093080034.1">
    <property type="nucleotide sequence ID" value="NZ_FNBE01000004.1"/>
</dbReference>
<dbReference type="InterPro" id="IPR028082">
    <property type="entry name" value="Peripla_BP_I"/>
</dbReference>
<protein>
    <submittedName>
        <fullName evidence="6">Transcriptional regulator, LacI family</fullName>
    </submittedName>
</protein>
<dbReference type="PROSITE" id="PS00356">
    <property type="entry name" value="HTH_LACI_1"/>
    <property type="match status" value="1"/>
</dbReference>
<dbReference type="PANTHER" id="PTHR30146">
    <property type="entry name" value="LACI-RELATED TRANSCRIPTIONAL REPRESSOR"/>
    <property type="match status" value="1"/>
</dbReference>
<gene>
    <name evidence="6" type="ORF">SAMN05216377_104316</name>
</gene>
<keyword evidence="3" id="KW-0238">DNA-binding</keyword>
<dbReference type="GO" id="GO:0003700">
    <property type="term" value="F:DNA-binding transcription factor activity"/>
    <property type="evidence" value="ECO:0007669"/>
    <property type="project" value="TreeGrafter"/>
</dbReference>
<dbReference type="Pfam" id="PF13377">
    <property type="entry name" value="Peripla_BP_3"/>
    <property type="match status" value="1"/>
</dbReference>
<dbReference type="Gene3D" id="1.10.260.40">
    <property type="entry name" value="lambda repressor-like DNA-binding domains"/>
    <property type="match status" value="1"/>
</dbReference>